<comment type="caution">
    <text evidence="7">The sequence shown here is derived from an EMBL/GenBank/DDBJ whole genome shotgun (WGS) entry which is preliminary data.</text>
</comment>
<dbReference type="Pfam" id="PF24681">
    <property type="entry name" value="Kelch_KLHDC2_KLHL20_DRC7"/>
    <property type="match status" value="1"/>
</dbReference>
<evidence type="ECO:0000313" key="7">
    <source>
        <dbReference type="EMBL" id="GIH17221.1"/>
    </source>
</evidence>
<dbReference type="Proteomes" id="UP000642748">
    <property type="component" value="Unassembled WGS sequence"/>
</dbReference>
<dbReference type="Gene3D" id="3.40.50.200">
    <property type="entry name" value="Peptidase S8/S53 domain"/>
    <property type="match status" value="1"/>
</dbReference>
<dbReference type="GO" id="GO:0006508">
    <property type="term" value="P:proteolysis"/>
    <property type="evidence" value="ECO:0007669"/>
    <property type="project" value="UniProtKB-KW"/>
</dbReference>
<dbReference type="Gene3D" id="2.120.10.80">
    <property type="entry name" value="Kelch-type beta propeller"/>
    <property type="match status" value="2"/>
</dbReference>
<keyword evidence="4" id="KW-0378">Hydrolase</keyword>
<evidence type="ECO:0000256" key="1">
    <source>
        <dbReference type="ARBA" id="ARBA00022441"/>
    </source>
</evidence>
<organism evidence="7 8">
    <name type="scientific">Rugosimonospora africana</name>
    <dbReference type="NCBI Taxonomy" id="556532"/>
    <lineage>
        <taxon>Bacteria</taxon>
        <taxon>Bacillati</taxon>
        <taxon>Actinomycetota</taxon>
        <taxon>Actinomycetes</taxon>
        <taxon>Micromonosporales</taxon>
        <taxon>Micromonosporaceae</taxon>
        <taxon>Rugosimonospora</taxon>
    </lineage>
</organism>
<dbReference type="Gene3D" id="2.60.120.260">
    <property type="entry name" value="Galactose-binding domain-like"/>
    <property type="match status" value="1"/>
</dbReference>
<evidence type="ECO:0000313" key="8">
    <source>
        <dbReference type="Proteomes" id="UP000642748"/>
    </source>
</evidence>
<gene>
    <name evidence="7" type="ORF">Raf01_53930</name>
</gene>
<dbReference type="GO" id="GO:0004252">
    <property type="term" value="F:serine-type endopeptidase activity"/>
    <property type="evidence" value="ECO:0007669"/>
    <property type="project" value="InterPro"/>
</dbReference>
<dbReference type="PROSITE" id="PS00138">
    <property type="entry name" value="SUBTILASE_SER"/>
    <property type="match status" value="1"/>
</dbReference>
<proteinExistence type="predicted"/>
<evidence type="ECO:0000256" key="5">
    <source>
        <dbReference type="ARBA" id="ARBA00022825"/>
    </source>
</evidence>
<reference evidence="7" key="1">
    <citation type="submission" date="2021-01" db="EMBL/GenBank/DDBJ databases">
        <title>Whole genome shotgun sequence of Rugosimonospora africana NBRC 104875.</title>
        <authorList>
            <person name="Komaki H."/>
            <person name="Tamura T."/>
        </authorList>
    </citation>
    <scope>NUCLEOTIDE SEQUENCE</scope>
    <source>
        <strain evidence="7">NBRC 104875</strain>
    </source>
</reference>
<dbReference type="SUPFAM" id="SSF49452">
    <property type="entry name" value="Starch-binding domain-like"/>
    <property type="match status" value="1"/>
</dbReference>
<dbReference type="PROSITE" id="PS51695">
    <property type="entry name" value="SEDOLISIN"/>
    <property type="match status" value="1"/>
</dbReference>
<keyword evidence="8" id="KW-1185">Reference proteome</keyword>
<dbReference type="InterPro" id="IPR030400">
    <property type="entry name" value="Sedolisin_dom"/>
</dbReference>
<evidence type="ECO:0000259" key="6">
    <source>
        <dbReference type="PROSITE" id="PS51695"/>
    </source>
</evidence>
<dbReference type="InterPro" id="IPR008969">
    <property type="entry name" value="CarboxyPept-like_regulatory"/>
</dbReference>
<evidence type="ECO:0000256" key="4">
    <source>
        <dbReference type="ARBA" id="ARBA00022801"/>
    </source>
</evidence>
<dbReference type="InterPro" id="IPR023828">
    <property type="entry name" value="Peptidase_S8_Ser-AS"/>
</dbReference>
<sequence length="1390" mass="142574">MHLPGRSATPVRARIWLLTGVLSVAMTVFGLPAAALAHGPGRTESTGKARVQHVCGAVKKGEATCFALRRTDIVATHGLRPADTTPTGYGPADLHSAYNLPADGGAGATVAIVDAFDDPNAESDLALYRQQYGLPECTTANGCFRKVDQTGGTSYPAADTDWAGEISLDVDMVSAAAPQAHILLVEADDNLPDNLGVAVDEAVALGAKYVSNSYGSGYSSLPGSGEDPSELTDGDAHYNHPGVAVVASTGDYDYGVAYPAASQYVTAVGGTSLARDTNARGWSESVWNNDDGNGPGSGCSLYEPKPAWQTDTGCAMRTEADVSAVADPATGVAVYDSFGFGGWNVFGGTSAASPLIAAVYADAGTPVGGTYPSSYPYAETGSLNDVTTGNNGTCSPAYLCTAGAGYDGPTGLGSPNGLAAFKTGPHGEVSGTVRDAATGVGIPGATVRAGSANALADAQGHYDLIVPVGSYDMTAEAFGYKTSTVPGVAVTDGGRVTEDFALSTAPRSTVSGTVTDGSGHDWPLYATITADGVPGGPVFTDPVTGHYSLNLPQGQTYHLHVTPAYPGYQTANPSVTVTDSNVAANVSVPVDTTACDAPGYQANYTGPTQTFDGGSAPTGWSVDNAAGTTTGWAFDDPADENYTGGSGNFAIVDNTVGGGQTRDSTLTAPVADLSADADPTVSFDTDYVGSSDQIGDVDISVDGGANWTNVWHHTTDYVSGPTHLDVPIPQAARKPAVLTRFHFVSNFGYWWELDNVFIGNRSCDPIPGGLVTGQVTDANTRAALNGAVITTPDSAAVKVSSAATPQDAALGDGFYWLFSPVTGSHPFSVAKLHYSTATRTVKVAANRTTEADFSLKAGRVTVTPTNIAKTVDWDGATHATVTLKNTGTAPATVTTGEDPGRITALSQGGAPLQEIKGTYSAHAMRNTGGTTTPADGTPADTNPAGAAWTPIANFPLPVADNLVGVNGGKVYSAFGFIAGTSSALYVYDPDAGSWSQLTSAADPRDKPSGGFIGGKLYAAGGWGSDGDTDPKLEIYDPATDSWSTGADEPTAYAGSGAAVLNNKLYVIGGCTASACGSKDVQVYDPATDSWSAAAAYPEPIDWASCGAITGKLYCAGGQTDTASSRHAYVYDPASDTWSPLPDMPIDLWGSTYAAANGLLLVSGGITTTNGTHLTNQGYAYDPTSNTWTALPNANIALYRSGSACGLYQIGGAVPPGPAHLSINFAEVLPGFTNCDSSSDVSWMSESRTTLTLQPGASATVTVTMRANVPAISQPGTYQARVILGTDTPYLASPVSVAMTVNPPKQWGKVTGTVTSATDGSPLAGATVRINGRDADYTVTTDKDGRYALWLDSRNNPLTVTVVQTGYQTQTHTVKIAKGTTTTSNFVLRKQ</sequence>
<keyword evidence="3" id="KW-0677">Repeat</keyword>
<dbReference type="InterPro" id="IPR013784">
    <property type="entry name" value="Carb-bd-like_fold"/>
</dbReference>
<dbReference type="PANTHER" id="PTHR46344:SF27">
    <property type="entry name" value="KELCH REPEAT SUPERFAMILY PROTEIN"/>
    <property type="match status" value="1"/>
</dbReference>
<evidence type="ECO:0000256" key="2">
    <source>
        <dbReference type="ARBA" id="ARBA00022670"/>
    </source>
</evidence>
<dbReference type="SMART" id="SM00612">
    <property type="entry name" value="Kelch"/>
    <property type="match status" value="5"/>
</dbReference>
<protein>
    <recommendedName>
        <fullName evidence="6">Peptidase S53 domain-containing protein</fullName>
    </recommendedName>
</protein>
<keyword evidence="5" id="KW-0720">Serine protease</keyword>
<dbReference type="PANTHER" id="PTHR46344">
    <property type="entry name" value="OS02G0202900 PROTEIN"/>
    <property type="match status" value="1"/>
</dbReference>
<dbReference type="InterPro" id="IPR015915">
    <property type="entry name" value="Kelch-typ_b-propeller"/>
</dbReference>
<keyword evidence="2" id="KW-0645">Protease</keyword>
<evidence type="ECO:0000256" key="3">
    <source>
        <dbReference type="ARBA" id="ARBA00022737"/>
    </source>
</evidence>
<dbReference type="InterPro" id="IPR006652">
    <property type="entry name" value="Kelch_1"/>
</dbReference>
<feature type="domain" description="Peptidase S53" evidence="6">
    <location>
        <begin position="85"/>
        <end position="427"/>
    </location>
</feature>
<dbReference type="SUPFAM" id="SSF52743">
    <property type="entry name" value="Subtilisin-like"/>
    <property type="match status" value="1"/>
</dbReference>
<dbReference type="InterPro" id="IPR036852">
    <property type="entry name" value="Peptidase_S8/S53_dom_sf"/>
</dbReference>
<dbReference type="Gene3D" id="2.60.40.1120">
    <property type="entry name" value="Carboxypeptidase-like, regulatory domain"/>
    <property type="match status" value="4"/>
</dbReference>
<dbReference type="SUPFAM" id="SSF117281">
    <property type="entry name" value="Kelch motif"/>
    <property type="match status" value="1"/>
</dbReference>
<accession>A0A8J3QVG3</accession>
<dbReference type="Pfam" id="PF13620">
    <property type="entry name" value="CarboxypepD_reg"/>
    <property type="match status" value="2"/>
</dbReference>
<dbReference type="CDD" id="cd04056">
    <property type="entry name" value="Peptidases_S53"/>
    <property type="match status" value="1"/>
</dbReference>
<dbReference type="GO" id="GO:0030246">
    <property type="term" value="F:carbohydrate binding"/>
    <property type="evidence" value="ECO:0007669"/>
    <property type="project" value="InterPro"/>
</dbReference>
<dbReference type="SUPFAM" id="SSF49464">
    <property type="entry name" value="Carboxypeptidase regulatory domain-like"/>
    <property type="match status" value="3"/>
</dbReference>
<dbReference type="EMBL" id="BONZ01000050">
    <property type="protein sequence ID" value="GIH17221.1"/>
    <property type="molecule type" value="Genomic_DNA"/>
</dbReference>
<keyword evidence="1" id="KW-0880">Kelch repeat</keyword>
<name>A0A8J3QVG3_9ACTN</name>